<gene>
    <name evidence="2" type="ORF">Ldro_0336</name>
</gene>
<evidence type="ECO:0000259" key="1">
    <source>
        <dbReference type="SMART" id="SM00481"/>
    </source>
</evidence>
<dbReference type="GO" id="GO:0004534">
    <property type="term" value="F:5'-3' RNA exonuclease activity"/>
    <property type="evidence" value="ECO:0007669"/>
    <property type="project" value="TreeGrafter"/>
</dbReference>
<dbReference type="PATRIC" id="fig|1212489.4.peg.347"/>
<dbReference type="InterPro" id="IPR052018">
    <property type="entry name" value="PHP_domain"/>
</dbReference>
<proteinExistence type="predicted"/>
<dbReference type="InterPro" id="IPR016195">
    <property type="entry name" value="Pol/histidinol_Pase-like"/>
</dbReference>
<dbReference type="Pfam" id="PF02811">
    <property type="entry name" value="PHP"/>
    <property type="match status" value="1"/>
</dbReference>
<dbReference type="SUPFAM" id="SSF89550">
    <property type="entry name" value="PHP domain-like"/>
    <property type="match status" value="1"/>
</dbReference>
<dbReference type="EMBL" id="LNXY01000003">
    <property type="protein sequence ID" value="KTC92965.1"/>
    <property type="molecule type" value="Genomic_DNA"/>
</dbReference>
<dbReference type="PANTHER" id="PTHR42924">
    <property type="entry name" value="EXONUCLEASE"/>
    <property type="match status" value="1"/>
</dbReference>
<evidence type="ECO:0000313" key="2">
    <source>
        <dbReference type="EMBL" id="KTC92965.1"/>
    </source>
</evidence>
<dbReference type="Gene3D" id="3.20.20.140">
    <property type="entry name" value="Metal-dependent hydrolases"/>
    <property type="match status" value="1"/>
</dbReference>
<comment type="caution">
    <text evidence="2">The sequence shown here is derived from an EMBL/GenBank/DDBJ whole genome shotgun (WGS) entry which is preliminary data.</text>
</comment>
<dbReference type="GO" id="GO:0035312">
    <property type="term" value="F:5'-3' DNA exonuclease activity"/>
    <property type="evidence" value="ECO:0007669"/>
    <property type="project" value="TreeGrafter"/>
</dbReference>
<dbReference type="STRING" id="1212489.Ldro_0336"/>
<dbReference type="Proteomes" id="UP000054736">
    <property type="component" value="Unassembled WGS sequence"/>
</dbReference>
<dbReference type="AlphaFoldDB" id="A0A0W0TCH7"/>
<feature type="domain" description="Polymerase/histidinol phosphatase N-terminal" evidence="1">
    <location>
        <begin position="2"/>
        <end position="67"/>
    </location>
</feature>
<accession>A0A0W0TCH7</accession>
<dbReference type="CDD" id="cd07438">
    <property type="entry name" value="PHP_HisPPase_AMP"/>
    <property type="match status" value="1"/>
</dbReference>
<protein>
    <submittedName>
        <fullName evidence="2">Metal dependent phosphoesterase</fullName>
    </submittedName>
</protein>
<reference evidence="2 3" key="1">
    <citation type="submission" date="2015-11" db="EMBL/GenBank/DDBJ databases">
        <title>Genomic analysis of 38 Legionella species identifies large and diverse effector repertoires.</title>
        <authorList>
            <person name="Burstein D."/>
            <person name="Amaro F."/>
            <person name="Zusman T."/>
            <person name="Lifshitz Z."/>
            <person name="Cohen O."/>
            <person name="Gilbert J.A."/>
            <person name="Pupko T."/>
            <person name="Shuman H.A."/>
            <person name="Segal G."/>
        </authorList>
    </citation>
    <scope>NUCLEOTIDE SEQUENCE [LARGE SCALE GENOMIC DNA]</scope>
    <source>
        <strain evidence="2 3">ATCC 700990</strain>
    </source>
</reference>
<dbReference type="SMART" id="SM00481">
    <property type="entry name" value="POLIIIAc"/>
    <property type="match status" value="1"/>
</dbReference>
<evidence type="ECO:0000313" key="3">
    <source>
        <dbReference type="Proteomes" id="UP000054736"/>
    </source>
</evidence>
<keyword evidence="3" id="KW-1185">Reference proteome</keyword>
<dbReference type="Gene3D" id="1.10.150.650">
    <property type="match status" value="1"/>
</dbReference>
<dbReference type="InterPro" id="IPR004013">
    <property type="entry name" value="PHP_dom"/>
</dbReference>
<sequence>MIDLHCHSNFSDGMLTPQALLAKALDVNIQILALTDHDTVEGVKVLREAASGYPIKVINGIELTTRWKKYDIHILGLNFDIDNEQIQTLIKRQSESRILRAQQIAEKMKWCGVDNAYEKACALAGHERIARPHFAQIFVNEGLTKDLQTAFKRFLSRGKPAFVPTPWISIPEAVEGIIQANGCAVIAHPLKYSLTRTKLQELICDFKEAGGVGVEVVSGEMTATQMQEMAGLCLRYELLASTGSDYHGDTLSRISLGRQQQLPLNCIPIWHQWIN</sequence>
<dbReference type="InterPro" id="IPR003141">
    <property type="entry name" value="Pol/His_phosphatase_N"/>
</dbReference>
<organism evidence="2 3">
    <name type="scientific">Legionella drozanskii LLAP-1</name>
    <dbReference type="NCBI Taxonomy" id="1212489"/>
    <lineage>
        <taxon>Bacteria</taxon>
        <taxon>Pseudomonadati</taxon>
        <taxon>Pseudomonadota</taxon>
        <taxon>Gammaproteobacteria</taxon>
        <taxon>Legionellales</taxon>
        <taxon>Legionellaceae</taxon>
        <taxon>Legionella</taxon>
    </lineage>
</organism>
<dbReference type="PANTHER" id="PTHR42924:SF3">
    <property type="entry name" value="POLYMERASE_HISTIDINOL PHOSPHATASE N-TERMINAL DOMAIN-CONTAINING PROTEIN"/>
    <property type="match status" value="1"/>
</dbReference>
<name>A0A0W0TCH7_9GAMM</name>
<dbReference type="RefSeq" id="WP_058494695.1">
    <property type="nucleotide sequence ID" value="NZ_LNXY01000003.1"/>
</dbReference>